<evidence type="ECO:0000256" key="8">
    <source>
        <dbReference type="SAM" id="MobiDB-lite"/>
    </source>
</evidence>
<dbReference type="EMBL" id="VSWD01000003">
    <property type="protein sequence ID" value="KAK3106035.1"/>
    <property type="molecule type" value="Genomic_DNA"/>
</dbReference>
<sequence>MGQVHSRLTISPTSTKLAWMMDLRMLTTMHAFFKFCNNQTCVDDASGNTNMCNVGTGAIEFKAKVKSCTEQVSTLVINGKKEKIKGYNVVLDDTILFPEGGGQINGIDVLRITRRGAEAVNFVTSEIPAGGEVDLKVDWKRRFDHMQQHTGQHLITAIAEKMYGCPTTSWNLGEKTTSIELDIQNLTSDQIAALETEVNKCIYQRIPVTPIVYQDKEDPELKQFRCRGLPDDHEGPVRVLNIEGIDATLCCGTHLSNLAHLQMIKLLWVEKSKKKDRVNLVYVAGNRILKYLGQCVAVEKSLTSVLKGPLDDHVELADKAVKASKTAQKSVQNLLRDLAVLEAQKFKTDRKPGDILVLHRKEGDNEFMNIIVREINDLTVICFLTVGDDKGQGLFLLSGPADFLQAMGEKVAETLEGRGSASRGPYQGKANKMSQRSKAEKLIREFLLNQCGDS</sequence>
<dbReference type="InterPro" id="IPR018163">
    <property type="entry name" value="Thr/Ala-tRNA-synth_IIc_edit"/>
</dbReference>
<comment type="cofactor">
    <cofactor evidence="1">
        <name>Zn(2+)</name>
        <dbReference type="ChEBI" id="CHEBI:29105"/>
    </cofactor>
</comment>
<keyword evidence="4" id="KW-0963">Cytoplasm</keyword>
<dbReference type="PANTHER" id="PTHR43462:SF1">
    <property type="entry name" value="ALANYL-TRNA EDITING PROTEIN AARSD1"/>
    <property type="match status" value="1"/>
</dbReference>
<evidence type="ECO:0000256" key="1">
    <source>
        <dbReference type="ARBA" id="ARBA00001947"/>
    </source>
</evidence>
<dbReference type="GO" id="GO:0043039">
    <property type="term" value="P:tRNA aminoacylation"/>
    <property type="evidence" value="ECO:0007669"/>
    <property type="project" value="InterPro"/>
</dbReference>
<gene>
    <name evidence="10" type="ORF">FSP39_011393</name>
</gene>
<dbReference type="Proteomes" id="UP001186944">
    <property type="component" value="Unassembled WGS sequence"/>
</dbReference>
<comment type="similarity">
    <text evidence="3">Belongs to the class-II aminoacyl-tRNA synthetase family. Alax-L subfamily.</text>
</comment>
<dbReference type="AlphaFoldDB" id="A0AA88YUS3"/>
<feature type="domain" description="Threonyl/alanyl tRNA synthetase SAD" evidence="9">
    <location>
        <begin position="237"/>
        <end position="279"/>
    </location>
</feature>
<dbReference type="GO" id="GO:0005524">
    <property type="term" value="F:ATP binding"/>
    <property type="evidence" value="ECO:0007669"/>
    <property type="project" value="InterPro"/>
</dbReference>
<comment type="subcellular location">
    <subcellularLocation>
        <location evidence="2">Cytoplasm</location>
    </subcellularLocation>
</comment>
<dbReference type="InterPro" id="IPR051335">
    <property type="entry name" value="Alanyl-tRNA_Editing_Enzymes"/>
</dbReference>
<keyword evidence="7" id="KW-0648">Protein biosynthesis</keyword>
<dbReference type="GO" id="GO:0004812">
    <property type="term" value="F:aminoacyl-tRNA ligase activity"/>
    <property type="evidence" value="ECO:0007669"/>
    <property type="project" value="InterPro"/>
</dbReference>
<organism evidence="10 11">
    <name type="scientific">Pinctada imbricata</name>
    <name type="common">Atlantic pearl-oyster</name>
    <name type="synonym">Pinctada martensii</name>
    <dbReference type="NCBI Taxonomy" id="66713"/>
    <lineage>
        <taxon>Eukaryota</taxon>
        <taxon>Metazoa</taxon>
        <taxon>Spiralia</taxon>
        <taxon>Lophotrochozoa</taxon>
        <taxon>Mollusca</taxon>
        <taxon>Bivalvia</taxon>
        <taxon>Autobranchia</taxon>
        <taxon>Pteriomorphia</taxon>
        <taxon>Pterioida</taxon>
        <taxon>Pterioidea</taxon>
        <taxon>Pteriidae</taxon>
        <taxon>Pinctada</taxon>
    </lineage>
</organism>
<dbReference type="FunFam" id="3.30.980.10:FF:000007">
    <property type="entry name" value="alanyl-tRNA editing protein Aarsd1"/>
    <property type="match status" value="1"/>
</dbReference>
<evidence type="ECO:0000256" key="3">
    <source>
        <dbReference type="ARBA" id="ARBA00008429"/>
    </source>
</evidence>
<evidence type="ECO:0000313" key="11">
    <source>
        <dbReference type="Proteomes" id="UP001186944"/>
    </source>
</evidence>
<reference evidence="10" key="1">
    <citation type="submission" date="2019-08" db="EMBL/GenBank/DDBJ databases">
        <title>The improved chromosome-level genome for the pearl oyster Pinctada fucata martensii using PacBio sequencing and Hi-C.</title>
        <authorList>
            <person name="Zheng Z."/>
        </authorList>
    </citation>
    <scope>NUCLEOTIDE SEQUENCE</scope>
    <source>
        <strain evidence="10">ZZ-2019</strain>
        <tissue evidence="10">Adductor muscle</tissue>
    </source>
</reference>
<accession>A0AA88YUS3</accession>
<evidence type="ECO:0000256" key="6">
    <source>
        <dbReference type="ARBA" id="ARBA00022833"/>
    </source>
</evidence>
<dbReference type="GO" id="GO:0002196">
    <property type="term" value="F:Ser-tRNA(Ala) deacylase activity"/>
    <property type="evidence" value="ECO:0007669"/>
    <property type="project" value="TreeGrafter"/>
</dbReference>
<evidence type="ECO:0000256" key="4">
    <source>
        <dbReference type="ARBA" id="ARBA00022490"/>
    </source>
</evidence>
<evidence type="ECO:0000256" key="7">
    <source>
        <dbReference type="ARBA" id="ARBA00022917"/>
    </source>
</evidence>
<evidence type="ECO:0000313" key="10">
    <source>
        <dbReference type="EMBL" id="KAK3106035.1"/>
    </source>
</evidence>
<comment type="caution">
    <text evidence="10">The sequence shown here is derived from an EMBL/GenBank/DDBJ whole genome shotgun (WGS) entry which is preliminary data.</text>
</comment>
<dbReference type="Pfam" id="PF07973">
    <property type="entry name" value="tRNA_SAD"/>
    <property type="match status" value="1"/>
</dbReference>
<proteinExistence type="inferred from homology"/>
<dbReference type="GO" id="GO:0046872">
    <property type="term" value="F:metal ion binding"/>
    <property type="evidence" value="ECO:0007669"/>
    <property type="project" value="UniProtKB-KW"/>
</dbReference>
<dbReference type="SUPFAM" id="SSF55186">
    <property type="entry name" value="ThrRS/AlaRS common domain"/>
    <property type="match status" value="1"/>
</dbReference>
<name>A0AA88YUS3_PINIB</name>
<dbReference type="InterPro" id="IPR012947">
    <property type="entry name" value="tRNA_SAD"/>
</dbReference>
<keyword evidence="11" id="KW-1185">Reference proteome</keyword>
<feature type="region of interest" description="Disordered" evidence="8">
    <location>
        <begin position="416"/>
        <end position="435"/>
    </location>
</feature>
<dbReference type="GO" id="GO:0006412">
    <property type="term" value="P:translation"/>
    <property type="evidence" value="ECO:0007669"/>
    <property type="project" value="UniProtKB-KW"/>
</dbReference>
<keyword evidence="5" id="KW-0479">Metal-binding</keyword>
<dbReference type="GO" id="GO:0005737">
    <property type="term" value="C:cytoplasm"/>
    <property type="evidence" value="ECO:0007669"/>
    <property type="project" value="UniProtKB-SubCell"/>
</dbReference>
<evidence type="ECO:0000259" key="9">
    <source>
        <dbReference type="SMART" id="SM00863"/>
    </source>
</evidence>
<dbReference type="SMART" id="SM00863">
    <property type="entry name" value="tRNA_SAD"/>
    <property type="match status" value="1"/>
</dbReference>
<keyword evidence="6" id="KW-0862">Zinc</keyword>
<dbReference type="Gene3D" id="2.40.30.130">
    <property type="match status" value="1"/>
</dbReference>
<dbReference type="Gene3D" id="3.30.980.10">
    <property type="entry name" value="Threonyl-trna Synthetase, Chain A, domain 2"/>
    <property type="match status" value="1"/>
</dbReference>
<evidence type="ECO:0000256" key="5">
    <source>
        <dbReference type="ARBA" id="ARBA00022723"/>
    </source>
</evidence>
<dbReference type="PANTHER" id="PTHR43462">
    <property type="entry name" value="ALANYL-TRNA EDITING PROTEIN"/>
    <property type="match status" value="1"/>
</dbReference>
<evidence type="ECO:0000256" key="2">
    <source>
        <dbReference type="ARBA" id="ARBA00004496"/>
    </source>
</evidence>
<protein>
    <recommendedName>
        <fullName evidence="9">Threonyl/alanyl tRNA synthetase SAD domain-containing protein</fullName>
    </recommendedName>
</protein>